<evidence type="ECO:0000313" key="1">
    <source>
        <dbReference type="EMBL" id="GAI57033.1"/>
    </source>
</evidence>
<name>X1PMH4_9ZZZZ</name>
<reference evidence="1" key="1">
    <citation type="journal article" date="2014" name="Front. Microbiol.">
        <title>High frequency of phylogenetically diverse reductive dehalogenase-homologous genes in deep subseafloor sedimentary metagenomes.</title>
        <authorList>
            <person name="Kawai M."/>
            <person name="Futagami T."/>
            <person name="Toyoda A."/>
            <person name="Takaki Y."/>
            <person name="Nishi S."/>
            <person name="Hori S."/>
            <person name="Arai W."/>
            <person name="Tsubouchi T."/>
            <person name="Morono Y."/>
            <person name="Uchiyama I."/>
            <person name="Ito T."/>
            <person name="Fujiyama A."/>
            <person name="Inagaki F."/>
            <person name="Takami H."/>
        </authorList>
    </citation>
    <scope>NUCLEOTIDE SEQUENCE</scope>
    <source>
        <strain evidence="1">Expedition CK06-06</strain>
    </source>
</reference>
<dbReference type="EMBL" id="BARV01036768">
    <property type="protein sequence ID" value="GAI57033.1"/>
    <property type="molecule type" value="Genomic_DNA"/>
</dbReference>
<dbReference type="AlphaFoldDB" id="X1PMH4"/>
<feature type="non-terminal residue" evidence="1">
    <location>
        <position position="226"/>
    </location>
</feature>
<comment type="caution">
    <text evidence="1">The sequence shown here is derived from an EMBL/GenBank/DDBJ whole genome shotgun (WGS) entry which is preliminary data.</text>
</comment>
<protein>
    <submittedName>
        <fullName evidence="1">Uncharacterized protein</fullName>
    </submittedName>
</protein>
<proteinExistence type="predicted"/>
<sequence length="226" mass="26061">DFNVGKKTVNTFTIGNTNIPVSDELLDEPVIVVYYYNSTYDKNWLDYNDDFSYSSSNGKITLTSSGMDKLEENQTIYVAILAEPHNQYHYYHDFTQNLVTNTFTFDNWATTQAEEGYLVPNFESNYFLYNSTRNSIYANGKAEQMTSLLNEDNALIFNIPEEMDDSENGWKNYKTLFMRIGVFNLDVVKYINVSFLIGAYTELFSYLIYPELIDSNTGEVKITLPA</sequence>
<accession>X1PMH4</accession>
<organism evidence="1">
    <name type="scientific">marine sediment metagenome</name>
    <dbReference type="NCBI Taxonomy" id="412755"/>
    <lineage>
        <taxon>unclassified sequences</taxon>
        <taxon>metagenomes</taxon>
        <taxon>ecological metagenomes</taxon>
    </lineage>
</organism>
<feature type="non-terminal residue" evidence="1">
    <location>
        <position position="1"/>
    </location>
</feature>
<gene>
    <name evidence="1" type="ORF">S06H3_57051</name>
</gene>